<gene>
    <name evidence="1" type="ORF">HIM_11249</name>
</gene>
<dbReference type="OrthoDB" id="3700556at2759"/>
<sequence>MEFIASALGPIQGLLWGERAIAALGVRLVCDNYMLVIRDADFDDAVQRLRSAGFEDWVWSYGSLDPNFYKGRLKENIYRRIVKEFDSLDKNSARFIFPSEKQMTAKVALLSSSYAHIRFDSVTESAVSRDGNILYPDAAVLLRSFVQTLVREPVLGMWTSTLSMWAVSYIYGELMLGDDVLDECDDDGARDWFNKSIRRSAQGIDRITYTKRLGRVGYDENLAKAV</sequence>
<evidence type="ECO:0000313" key="1">
    <source>
        <dbReference type="EMBL" id="KJZ69367.1"/>
    </source>
</evidence>
<organism evidence="1 2">
    <name type="scientific">Hirsutella minnesotensis 3608</name>
    <dbReference type="NCBI Taxonomy" id="1043627"/>
    <lineage>
        <taxon>Eukaryota</taxon>
        <taxon>Fungi</taxon>
        <taxon>Dikarya</taxon>
        <taxon>Ascomycota</taxon>
        <taxon>Pezizomycotina</taxon>
        <taxon>Sordariomycetes</taxon>
        <taxon>Hypocreomycetidae</taxon>
        <taxon>Hypocreales</taxon>
        <taxon>Ophiocordycipitaceae</taxon>
        <taxon>Hirsutella</taxon>
    </lineage>
</organism>
<dbReference type="Proteomes" id="UP000054481">
    <property type="component" value="Unassembled WGS sequence"/>
</dbReference>
<evidence type="ECO:0000313" key="2">
    <source>
        <dbReference type="Proteomes" id="UP000054481"/>
    </source>
</evidence>
<dbReference type="AlphaFoldDB" id="A0A0F7ZWQ2"/>
<protein>
    <submittedName>
        <fullName evidence="1">Uncharacterized protein</fullName>
    </submittedName>
</protein>
<dbReference type="EMBL" id="KQ030723">
    <property type="protein sequence ID" value="KJZ69367.1"/>
    <property type="molecule type" value="Genomic_DNA"/>
</dbReference>
<proteinExistence type="predicted"/>
<accession>A0A0F7ZWQ2</accession>
<reference evidence="1 2" key="1">
    <citation type="journal article" date="2014" name="Genome Biol. Evol.">
        <title>Comparative genomics and transcriptomics analyses reveal divergent lifestyle features of nematode endoparasitic fungus Hirsutella minnesotensis.</title>
        <authorList>
            <person name="Lai Y."/>
            <person name="Liu K."/>
            <person name="Zhang X."/>
            <person name="Zhang X."/>
            <person name="Li K."/>
            <person name="Wang N."/>
            <person name="Shu C."/>
            <person name="Wu Y."/>
            <person name="Wang C."/>
            <person name="Bushley K.E."/>
            <person name="Xiang M."/>
            <person name="Liu X."/>
        </authorList>
    </citation>
    <scope>NUCLEOTIDE SEQUENCE [LARGE SCALE GENOMIC DNA]</scope>
    <source>
        <strain evidence="1 2">3608</strain>
    </source>
</reference>
<name>A0A0F7ZWQ2_9HYPO</name>
<keyword evidence="2" id="KW-1185">Reference proteome</keyword>